<feature type="domain" description="HAMP" evidence="17">
    <location>
        <begin position="181"/>
        <end position="232"/>
    </location>
</feature>
<dbReference type="SUPFAM" id="SSF47384">
    <property type="entry name" value="Homodimeric domain of signal transducing histidine kinase"/>
    <property type="match status" value="1"/>
</dbReference>
<dbReference type="GO" id="GO:0005524">
    <property type="term" value="F:ATP binding"/>
    <property type="evidence" value="ECO:0007669"/>
    <property type="project" value="UniProtKB-KW"/>
</dbReference>
<dbReference type="InterPro" id="IPR050980">
    <property type="entry name" value="2C_sensor_his_kinase"/>
</dbReference>
<evidence type="ECO:0000313" key="18">
    <source>
        <dbReference type="EMBL" id="XBY44626.1"/>
    </source>
</evidence>
<evidence type="ECO:0000256" key="14">
    <source>
        <dbReference type="ARBA" id="ARBA00023136"/>
    </source>
</evidence>
<keyword evidence="10" id="KW-0418">Kinase</keyword>
<evidence type="ECO:0000256" key="7">
    <source>
        <dbReference type="ARBA" id="ARBA00022679"/>
    </source>
</evidence>
<dbReference type="CDD" id="cd00075">
    <property type="entry name" value="HATPase"/>
    <property type="match status" value="1"/>
</dbReference>
<feature type="transmembrane region" description="Helical" evidence="15">
    <location>
        <begin position="12"/>
        <end position="36"/>
    </location>
</feature>
<dbReference type="SMART" id="SM00387">
    <property type="entry name" value="HATPase_c"/>
    <property type="match status" value="1"/>
</dbReference>
<dbReference type="EC" id="2.7.13.3" evidence="3"/>
<dbReference type="Pfam" id="PF02518">
    <property type="entry name" value="HATPase_c"/>
    <property type="match status" value="1"/>
</dbReference>
<dbReference type="CDD" id="cd00082">
    <property type="entry name" value="HisKA"/>
    <property type="match status" value="1"/>
</dbReference>
<dbReference type="CDD" id="cd06225">
    <property type="entry name" value="HAMP"/>
    <property type="match status" value="1"/>
</dbReference>
<keyword evidence="8 15" id="KW-0812">Transmembrane</keyword>
<comment type="catalytic activity">
    <reaction evidence="1">
        <text>ATP + protein L-histidine = ADP + protein N-phospho-L-histidine.</text>
        <dbReference type="EC" id="2.7.13.3"/>
    </reaction>
</comment>
<keyword evidence="7" id="KW-0808">Transferase</keyword>
<feature type="transmembrane region" description="Helical" evidence="15">
    <location>
        <begin position="157"/>
        <end position="180"/>
    </location>
</feature>
<evidence type="ECO:0000256" key="3">
    <source>
        <dbReference type="ARBA" id="ARBA00012438"/>
    </source>
</evidence>
<keyword evidence="11 18" id="KW-0067">ATP-binding</keyword>
<dbReference type="Gene3D" id="1.10.287.130">
    <property type="match status" value="1"/>
</dbReference>
<keyword evidence="12 15" id="KW-1133">Transmembrane helix</keyword>
<sequence length="440" mass="47916">MKRAVRPLRRISGQIGLLIVLSMLAVNIIATLAFWLDHQYRDPDDEPRTLTYAARLIAGTPASDRHAIMSALEATFPALRLREGDESAADGTTAMPSAPGAPARGFPVSGAIRDRLGADVMVNDWQDGPEPRHRRVVVRLADGYVFSGRVEERRRPWVGPAAVSLSFVVVTLTIVTLWAARALTRPLTDLAAAVEAFQPERATLVRETGPAEIRDLARAFNGMQTRIAKLVADRTRMLAAVSHDLRTPITRLRLRAEFVDNDANRAAMLADLDQMGAMVESALSFLREGRTQTSKARVDLPALLRTIVDRFSDMGRPIAYEGPERFPAEIRPDEIERAVTNLADNALKYGTDARIRLVPGVDEVTIEVVDDGPGIPHADRDAMLDPFVRGDAARTMTPDSGFGLGLSIARAIAEGHGGRLAFDDPPAGRGLIVRLVLPIA</sequence>
<keyword evidence="5" id="KW-0997">Cell inner membrane</keyword>
<dbReference type="InterPro" id="IPR003660">
    <property type="entry name" value="HAMP_dom"/>
</dbReference>
<evidence type="ECO:0000256" key="8">
    <source>
        <dbReference type="ARBA" id="ARBA00022692"/>
    </source>
</evidence>
<evidence type="ECO:0000256" key="13">
    <source>
        <dbReference type="ARBA" id="ARBA00023012"/>
    </source>
</evidence>
<evidence type="ECO:0000256" key="12">
    <source>
        <dbReference type="ARBA" id="ARBA00022989"/>
    </source>
</evidence>
<evidence type="ECO:0000259" key="16">
    <source>
        <dbReference type="PROSITE" id="PS50109"/>
    </source>
</evidence>
<dbReference type="InterPro" id="IPR036097">
    <property type="entry name" value="HisK_dim/P_sf"/>
</dbReference>
<dbReference type="RefSeq" id="WP_407049717.1">
    <property type="nucleotide sequence ID" value="NZ_CP158568.1"/>
</dbReference>
<dbReference type="Pfam" id="PF00672">
    <property type="entry name" value="HAMP"/>
    <property type="match status" value="1"/>
</dbReference>
<dbReference type="GO" id="GO:0000155">
    <property type="term" value="F:phosphorelay sensor kinase activity"/>
    <property type="evidence" value="ECO:0007669"/>
    <property type="project" value="InterPro"/>
</dbReference>
<dbReference type="PANTHER" id="PTHR44936">
    <property type="entry name" value="SENSOR PROTEIN CREC"/>
    <property type="match status" value="1"/>
</dbReference>
<keyword evidence="4" id="KW-1003">Cell membrane</keyword>
<dbReference type="PROSITE" id="PS50109">
    <property type="entry name" value="HIS_KIN"/>
    <property type="match status" value="1"/>
</dbReference>
<dbReference type="AlphaFoldDB" id="A0AAU7XA50"/>
<protein>
    <recommendedName>
        <fullName evidence="3">histidine kinase</fullName>
        <ecNumber evidence="3">2.7.13.3</ecNumber>
    </recommendedName>
</protein>
<keyword evidence="13" id="KW-0902">Two-component regulatory system</keyword>
<dbReference type="GO" id="GO:0005886">
    <property type="term" value="C:plasma membrane"/>
    <property type="evidence" value="ECO:0007669"/>
    <property type="project" value="UniProtKB-SubCell"/>
</dbReference>
<dbReference type="Pfam" id="PF00512">
    <property type="entry name" value="HisKA"/>
    <property type="match status" value="1"/>
</dbReference>
<dbReference type="KEGG" id="mflg:ABS361_21950"/>
<organism evidence="18">
    <name type="scientific">Methyloraptor flagellatus</name>
    <dbReference type="NCBI Taxonomy" id="3162530"/>
    <lineage>
        <taxon>Bacteria</taxon>
        <taxon>Pseudomonadati</taxon>
        <taxon>Pseudomonadota</taxon>
        <taxon>Alphaproteobacteria</taxon>
        <taxon>Hyphomicrobiales</taxon>
        <taxon>Ancalomicrobiaceae</taxon>
        <taxon>Methyloraptor</taxon>
    </lineage>
</organism>
<evidence type="ECO:0000256" key="1">
    <source>
        <dbReference type="ARBA" id="ARBA00000085"/>
    </source>
</evidence>
<reference evidence="18" key="1">
    <citation type="submission" date="2024-06" db="EMBL/GenBank/DDBJ databases">
        <title>Methylostella associata gen. nov., sp. nov., a novel Ancalomicrobiaceae-affiliated facultatively methylotrophic bacteria that feed on methanotrophs of the genus Methylococcus.</title>
        <authorList>
            <person name="Saltykova V."/>
            <person name="Danilova O.V."/>
            <person name="Oshkin I.Y."/>
            <person name="Belova S.E."/>
            <person name="Pimenov N.V."/>
            <person name="Dedysh S.N."/>
        </authorList>
    </citation>
    <scope>NUCLEOTIDE SEQUENCE</scope>
    <source>
        <strain evidence="18">S20</strain>
    </source>
</reference>
<dbReference type="InterPro" id="IPR003661">
    <property type="entry name" value="HisK_dim/P_dom"/>
</dbReference>
<dbReference type="InterPro" id="IPR036890">
    <property type="entry name" value="HATPase_C_sf"/>
</dbReference>
<dbReference type="SMART" id="SM00304">
    <property type="entry name" value="HAMP"/>
    <property type="match status" value="1"/>
</dbReference>
<evidence type="ECO:0000259" key="17">
    <source>
        <dbReference type="PROSITE" id="PS50885"/>
    </source>
</evidence>
<evidence type="ECO:0000256" key="2">
    <source>
        <dbReference type="ARBA" id="ARBA00004429"/>
    </source>
</evidence>
<keyword evidence="14 15" id="KW-0472">Membrane</keyword>
<accession>A0AAU7XA50</accession>
<dbReference type="PANTHER" id="PTHR44936:SF5">
    <property type="entry name" value="SENSOR HISTIDINE KINASE ENVZ"/>
    <property type="match status" value="1"/>
</dbReference>
<proteinExistence type="predicted"/>
<evidence type="ECO:0000256" key="10">
    <source>
        <dbReference type="ARBA" id="ARBA00022777"/>
    </source>
</evidence>
<evidence type="ECO:0000256" key="11">
    <source>
        <dbReference type="ARBA" id="ARBA00022840"/>
    </source>
</evidence>
<evidence type="ECO:0000256" key="15">
    <source>
        <dbReference type="SAM" id="Phobius"/>
    </source>
</evidence>
<dbReference type="EMBL" id="CP158568">
    <property type="protein sequence ID" value="XBY44626.1"/>
    <property type="molecule type" value="Genomic_DNA"/>
</dbReference>
<dbReference type="InterPro" id="IPR004358">
    <property type="entry name" value="Sig_transdc_His_kin-like_C"/>
</dbReference>
<gene>
    <name evidence="18" type="ORF">ABS361_21950</name>
</gene>
<dbReference type="Gene3D" id="3.30.565.10">
    <property type="entry name" value="Histidine kinase-like ATPase, C-terminal domain"/>
    <property type="match status" value="1"/>
</dbReference>
<keyword evidence="9" id="KW-0547">Nucleotide-binding</keyword>
<dbReference type="PRINTS" id="PR00344">
    <property type="entry name" value="BCTRLSENSOR"/>
</dbReference>
<evidence type="ECO:0000256" key="6">
    <source>
        <dbReference type="ARBA" id="ARBA00022553"/>
    </source>
</evidence>
<evidence type="ECO:0000256" key="9">
    <source>
        <dbReference type="ARBA" id="ARBA00022741"/>
    </source>
</evidence>
<evidence type="ECO:0000256" key="4">
    <source>
        <dbReference type="ARBA" id="ARBA00022475"/>
    </source>
</evidence>
<dbReference type="InterPro" id="IPR005467">
    <property type="entry name" value="His_kinase_dom"/>
</dbReference>
<dbReference type="SUPFAM" id="SSF55874">
    <property type="entry name" value="ATPase domain of HSP90 chaperone/DNA topoisomerase II/histidine kinase"/>
    <property type="match status" value="1"/>
</dbReference>
<evidence type="ECO:0000256" key="5">
    <source>
        <dbReference type="ARBA" id="ARBA00022519"/>
    </source>
</evidence>
<dbReference type="InterPro" id="IPR003594">
    <property type="entry name" value="HATPase_dom"/>
</dbReference>
<comment type="subcellular location">
    <subcellularLocation>
        <location evidence="2">Cell inner membrane</location>
        <topology evidence="2">Multi-pass membrane protein</topology>
    </subcellularLocation>
</comment>
<feature type="domain" description="Histidine kinase" evidence="16">
    <location>
        <begin position="240"/>
        <end position="440"/>
    </location>
</feature>
<dbReference type="PROSITE" id="PS50885">
    <property type="entry name" value="HAMP"/>
    <property type="match status" value="1"/>
</dbReference>
<keyword evidence="6" id="KW-0597">Phosphoprotein</keyword>
<dbReference type="SMART" id="SM00388">
    <property type="entry name" value="HisKA"/>
    <property type="match status" value="1"/>
</dbReference>
<name>A0AAU7XA50_9HYPH</name>